<protein>
    <recommendedName>
        <fullName evidence="4">ABC transmembrane type-1 domain-containing protein</fullName>
    </recommendedName>
</protein>
<reference evidence="2 3" key="1">
    <citation type="journal article" date="2021" name="Elife">
        <title>Chloroplast acquisition without the gene transfer in kleptoplastic sea slugs, Plakobranchus ocellatus.</title>
        <authorList>
            <person name="Maeda T."/>
            <person name="Takahashi S."/>
            <person name="Yoshida T."/>
            <person name="Shimamura S."/>
            <person name="Takaki Y."/>
            <person name="Nagai Y."/>
            <person name="Toyoda A."/>
            <person name="Suzuki Y."/>
            <person name="Arimoto A."/>
            <person name="Ishii H."/>
            <person name="Satoh N."/>
            <person name="Nishiyama T."/>
            <person name="Hasebe M."/>
            <person name="Maruyama T."/>
            <person name="Minagawa J."/>
            <person name="Obokata J."/>
            <person name="Shigenobu S."/>
        </authorList>
    </citation>
    <scope>NUCLEOTIDE SEQUENCE [LARGE SCALE GENOMIC DNA]</scope>
</reference>
<feature type="transmembrane region" description="Helical" evidence="1">
    <location>
        <begin position="78"/>
        <end position="104"/>
    </location>
</feature>
<feature type="transmembrane region" description="Helical" evidence="1">
    <location>
        <begin position="47"/>
        <end position="66"/>
    </location>
</feature>
<dbReference type="AlphaFoldDB" id="A0AAV4ICF0"/>
<sequence length="181" mass="20176">MGSCNKDFVAYIKDGSPKDLVALKSLADAYTDARPSKTFAKKKNRMYPLWPLIHLLIHLIGLLFVQVLEPHVALIQSIFPGAVAAVSINLRTILIYLLVTVLLLRVDFSTNRHLHLVLLVLVQLTEFLSRKKMILCVFSVVEEDTSVGSALQNQLLTFPVQFLVIPPIAAQLQYSLIGLVN</sequence>
<dbReference type="Proteomes" id="UP000762676">
    <property type="component" value="Unassembled WGS sequence"/>
</dbReference>
<keyword evidence="1" id="KW-0472">Membrane</keyword>
<keyword evidence="1" id="KW-1133">Transmembrane helix</keyword>
<comment type="caution">
    <text evidence="2">The sequence shown here is derived from an EMBL/GenBank/DDBJ whole genome shotgun (WGS) entry which is preliminary data.</text>
</comment>
<dbReference type="EMBL" id="BMAT01006188">
    <property type="protein sequence ID" value="GFS08114.1"/>
    <property type="molecule type" value="Genomic_DNA"/>
</dbReference>
<organism evidence="2 3">
    <name type="scientific">Elysia marginata</name>
    <dbReference type="NCBI Taxonomy" id="1093978"/>
    <lineage>
        <taxon>Eukaryota</taxon>
        <taxon>Metazoa</taxon>
        <taxon>Spiralia</taxon>
        <taxon>Lophotrochozoa</taxon>
        <taxon>Mollusca</taxon>
        <taxon>Gastropoda</taxon>
        <taxon>Heterobranchia</taxon>
        <taxon>Euthyneura</taxon>
        <taxon>Panpulmonata</taxon>
        <taxon>Sacoglossa</taxon>
        <taxon>Placobranchoidea</taxon>
        <taxon>Plakobranchidae</taxon>
        <taxon>Elysia</taxon>
    </lineage>
</organism>
<evidence type="ECO:0008006" key="4">
    <source>
        <dbReference type="Google" id="ProtNLM"/>
    </source>
</evidence>
<evidence type="ECO:0000313" key="3">
    <source>
        <dbReference type="Proteomes" id="UP000762676"/>
    </source>
</evidence>
<keyword evidence="3" id="KW-1185">Reference proteome</keyword>
<gene>
    <name evidence="2" type="ORF">ElyMa_003007500</name>
</gene>
<evidence type="ECO:0000313" key="2">
    <source>
        <dbReference type="EMBL" id="GFS08114.1"/>
    </source>
</evidence>
<proteinExistence type="predicted"/>
<name>A0AAV4ICF0_9GAST</name>
<keyword evidence="1" id="KW-0812">Transmembrane</keyword>
<evidence type="ECO:0000256" key="1">
    <source>
        <dbReference type="SAM" id="Phobius"/>
    </source>
</evidence>
<accession>A0AAV4ICF0</accession>